<evidence type="ECO:0000313" key="6">
    <source>
        <dbReference type="EMBL" id="PRH81468.1"/>
    </source>
</evidence>
<evidence type="ECO:0000256" key="2">
    <source>
        <dbReference type="ARBA" id="ARBA00023015"/>
    </source>
</evidence>
<keyword evidence="3" id="KW-0731">Sigma factor</keyword>
<dbReference type="GO" id="GO:0006352">
    <property type="term" value="P:DNA-templated transcription initiation"/>
    <property type="evidence" value="ECO:0007669"/>
    <property type="project" value="InterPro"/>
</dbReference>
<protein>
    <submittedName>
        <fullName evidence="6">RNA polymerase subunit sigma-70</fullName>
    </submittedName>
</protein>
<dbReference type="InterPro" id="IPR013325">
    <property type="entry name" value="RNA_pol_sigma_r2"/>
</dbReference>
<comment type="caution">
    <text evidence="6">The sequence shown here is derived from an EMBL/GenBank/DDBJ whole genome shotgun (WGS) entry which is preliminary data.</text>
</comment>
<dbReference type="PANTHER" id="PTHR43133:SF39">
    <property type="entry name" value="SIMILAR TO RNA POLYMERASE SIGMA-E FACTOR"/>
    <property type="match status" value="1"/>
</dbReference>
<dbReference type="NCBIfam" id="TIGR02937">
    <property type="entry name" value="sigma70-ECF"/>
    <property type="match status" value="1"/>
</dbReference>
<evidence type="ECO:0000256" key="3">
    <source>
        <dbReference type="ARBA" id="ARBA00023082"/>
    </source>
</evidence>
<comment type="similarity">
    <text evidence="1">Belongs to the sigma-70 factor family. ECF subfamily.</text>
</comment>
<dbReference type="Pfam" id="PF07638">
    <property type="entry name" value="Sigma70_ECF"/>
    <property type="match status" value="1"/>
</dbReference>
<dbReference type="Proteomes" id="UP000241736">
    <property type="component" value="Unassembled WGS sequence"/>
</dbReference>
<dbReference type="InterPro" id="IPR036388">
    <property type="entry name" value="WH-like_DNA-bd_sf"/>
</dbReference>
<organism evidence="6 7">
    <name type="scientific">Arenimonas caeni</name>
    <dbReference type="NCBI Taxonomy" id="2058085"/>
    <lineage>
        <taxon>Bacteria</taxon>
        <taxon>Pseudomonadati</taxon>
        <taxon>Pseudomonadota</taxon>
        <taxon>Gammaproteobacteria</taxon>
        <taxon>Lysobacterales</taxon>
        <taxon>Lysobacteraceae</taxon>
        <taxon>Arenimonas</taxon>
    </lineage>
</organism>
<dbReference type="InterPro" id="IPR013324">
    <property type="entry name" value="RNA_pol_sigma_r3/r4-like"/>
</dbReference>
<keyword evidence="2" id="KW-0805">Transcription regulation</keyword>
<gene>
    <name evidence="6" type="ORF">C6N40_12325</name>
</gene>
<reference evidence="6 7" key="1">
    <citation type="submission" date="2018-03" db="EMBL/GenBank/DDBJ databases">
        <title>Arenimonas caeni sp. nov., isolated from activated sludge.</title>
        <authorList>
            <person name="Liu H."/>
        </authorList>
    </citation>
    <scope>NUCLEOTIDE SEQUENCE [LARGE SCALE GENOMIC DNA]</scope>
    <source>
        <strain evidence="7">z29</strain>
    </source>
</reference>
<accession>A0A2P6M632</accession>
<dbReference type="PANTHER" id="PTHR43133">
    <property type="entry name" value="RNA POLYMERASE ECF-TYPE SIGMA FACTO"/>
    <property type="match status" value="1"/>
</dbReference>
<dbReference type="OrthoDB" id="128473at2"/>
<dbReference type="InterPro" id="IPR039425">
    <property type="entry name" value="RNA_pol_sigma-70-like"/>
</dbReference>
<dbReference type="InterPro" id="IPR011517">
    <property type="entry name" value="RNA_pol_sigma70_ECF-like"/>
</dbReference>
<dbReference type="AlphaFoldDB" id="A0A2P6M632"/>
<sequence length="191" mass="21190">MANDITQLLRQWREGDGSARDRLVAVLYPELRALADRQLRGERSNHTLQPTALVNEAYLRLSGLERMDWQDRGHFVHMAARVMRGILVDHARRRQAAKRDSGLQVTLTGVDLAAPEAGDVDALALDAALARLEQLDPDKARVVELRYFGGLTIEETAEAMASSPATVKRQWQAARAWLFAALADGGDPPDR</sequence>
<name>A0A2P6M632_9GAMM</name>
<dbReference type="NCBIfam" id="TIGR02999">
    <property type="entry name" value="Sig-70_X6"/>
    <property type="match status" value="1"/>
</dbReference>
<evidence type="ECO:0000256" key="4">
    <source>
        <dbReference type="ARBA" id="ARBA00023163"/>
    </source>
</evidence>
<evidence type="ECO:0000313" key="7">
    <source>
        <dbReference type="Proteomes" id="UP000241736"/>
    </source>
</evidence>
<dbReference type="EMBL" id="PVLF01000023">
    <property type="protein sequence ID" value="PRH81468.1"/>
    <property type="molecule type" value="Genomic_DNA"/>
</dbReference>
<dbReference type="InterPro" id="IPR014284">
    <property type="entry name" value="RNA_pol_sigma-70_dom"/>
</dbReference>
<feature type="domain" description="RNA polymerase sigma-70 ECF-like HTH" evidence="5">
    <location>
        <begin position="3"/>
        <end position="183"/>
    </location>
</feature>
<dbReference type="SUPFAM" id="SSF88946">
    <property type="entry name" value="Sigma2 domain of RNA polymerase sigma factors"/>
    <property type="match status" value="1"/>
</dbReference>
<keyword evidence="4" id="KW-0804">Transcription</keyword>
<evidence type="ECO:0000259" key="5">
    <source>
        <dbReference type="Pfam" id="PF07638"/>
    </source>
</evidence>
<proteinExistence type="inferred from homology"/>
<dbReference type="Gene3D" id="1.10.10.10">
    <property type="entry name" value="Winged helix-like DNA-binding domain superfamily/Winged helix DNA-binding domain"/>
    <property type="match status" value="1"/>
</dbReference>
<dbReference type="RefSeq" id="WP_106991333.1">
    <property type="nucleotide sequence ID" value="NZ_KZ679099.1"/>
</dbReference>
<dbReference type="InterPro" id="IPR053812">
    <property type="entry name" value="HTH_Sigma70_ECF-like"/>
</dbReference>
<keyword evidence="7" id="KW-1185">Reference proteome</keyword>
<dbReference type="GO" id="GO:0016987">
    <property type="term" value="F:sigma factor activity"/>
    <property type="evidence" value="ECO:0007669"/>
    <property type="project" value="UniProtKB-KW"/>
</dbReference>
<evidence type="ECO:0000256" key="1">
    <source>
        <dbReference type="ARBA" id="ARBA00010641"/>
    </source>
</evidence>
<dbReference type="SUPFAM" id="SSF88659">
    <property type="entry name" value="Sigma3 and sigma4 domains of RNA polymerase sigma factors"/>
    <property type="match status" value="1"/>
</dbReference>